<dbReference type="InterPro" id="IPR020476">
    <property type="entry name" value="Nudix_hydrolase"/>
</dbReference>
<dbReference type="InterPro" id="IPR015797">
    <property type="entry name" value="NUDIX_hydrolase-like_dom_sf"/>
</dbReference>
<evidence type="ECO:0000259" key="4">
    <source>
        <dbReference type="PROSITE" id="PS51462"/>
    </source>
</evidence>
<dbReference type="RefSeq" id="WP_227621347.1">
    <property type="nucleotide sequence ID" value="NZ_JAJEQL010000022.1"/>
</dbReference>
<comment type="caution">
    <text evidence="5">The sequence shown here is derived from an EMBL/GenBank/DDBJ whole genome shotgun (WGS) entry which is preliminary data.</text>
</comment>
<dbReference type="GO" id="GO:0016787">
    <property type="term" value="F:hydrolase activity"/>
    <property type="evidence" value="ECO:0007669"/>
    <property type="project" value="UniProtKB-KW"/>
</dbReference>
<evidence type="ECO:0000256" key="3">
    <source>
        <dbReference type="RuleBase" id="RU003476"/>
    </source>
</evidence>
<keyword evidence="6" id="KW-1185">Reference proteome</keyword>
<comment type="cofactor">
    <cofactor evidence="1">
        <name>Mg(2+)</name>
        <dbReference type="ChEBI" id="CHEBI:18420"/>
    </cofactor>
</comment>
<reference evidence="5" key="1">
    <citation type="submission" date="2021-10" db="EMBL/GenBank/DDBJ databases">
        <title>Anaerobic single-cell dispensing facilitates the cultivation of human gut bacteria.</title>
        <authorList>
            <person name="Afrizal A."/>
        </authorList>
    </citation>
    <scope>NUCLEOTIDE SEQUENCE</scope>
    <source>
        <strain evidence="5">CLA-AA-H233</strain>
    </source>
</reference>
<proteinExistence type="inferred from homology"/>
<feature type="domain" description="Nudix hydrolase" evidence="4">
    <location>
        <begin position="42"/>
        <end position="170"/>
    </location>
</feature>
<sequence length="183" mass="20639">MDAAHFEKTLTSEVLFEGRVVTLTKDTALLENGETAQREVVHHHGGACIVPYFEDGTLCMVRQFRYAMQQELWELPAGKLEKGEDPFEAAKRELGEECGLTADHYTPLGEFYPTVGYDTEVIYMWAATGLHKTQMHLDDDEFLTPDRIPLAKAYEMVMRNEIKDGKTIAGVLKLKALVDEGKL</sequence>
<accession>A0ABS8F9I5</accession>
<evidence type="ECO:0000313" key="5">
    <source>
        <dbReference type="EMBL" id="MCC2199875.1"/>
    </source>
</evidence>
<evidence type="ECO:0000313" key="6">
    <source>
        <dbReference type="Proteomes" id="UP001430637"/>
    </source>
</evidence>
<dbReference type="Proteomes" id="UP001430637">
    <property type="component" value="Unassembled WGS sequence"/>
</dbReference>
<name>A0ABS8F9I5_9FIRM</name>
<dbReference type="SUPFAM" id="SSF55811">
    <property type="entry name" value="Nudix"/>
    <property type="match status" value="1"/>
</dbReference>
<comment type="similarity">
    <text evidence="3">Belongs to the Nudix hydrolase family.</text>
</comment>
<dbReference type="PRINTS" id="PR00502">
    <property type="entry name" value="NUDIXFAMILY"/>
</dbReference>
<dbReference type="PANTHER" id="PTHR11839">
    <property type="entry name" value="UDP/ADP-SUGAR PYROPHOSPHATASE"/>
    <property type="match status" value="1"/>
</dbReference>
<gene>
    <name evidence="5" type="ORF">LKD23_08955</name>
</gene>
<dbReference type="EMBL" id="JAJEQL010000022">
    <property type="protein sequence ID" value="MCC2199875.1"/>
    <property type="molecule type" value="Genomic_DNA"/>
</dbReference>
<keyword evidence="2 3" id="KW-0378">Hydrolase</keyword>
<dbReference type="Gene3D" id="3.90.79.10">
    <property type="entry name" value="Nucleoside Triphosphate Pyrophosphohydrolase"/>
    <property type="match status" value="1"/>
</dbReference>
<organism evidence="5 6">
    <name type="scientific">Faecalibacterium butyricigenerans</name>
    <dbReference type="NCBI Taxonomy" id="1851427"/>
    <lineage>
        <taxon>Bacteria</taxon>
        <taxon>Bacillati</taxon>
        <taxon>Bacillota</taxon>
        <taxon>Clostridia</taxon>
        <taxon>Eubacteriales</taxon>
        <taxon>Oscillospiraceae</taxon>
        <taxon>Faecalibacterium</taxon>
    </lineage>
</organism>
<evidence type="ECO:0000256" key="2">
    <source>
        <dbReference type="ARBA" id="ARBA00022801"/>
    </source>
</evidence>
<dbReference type="InterPro" id="IPR020084">
    <property type="entry name" value="NUDIX_hydrolase_CS"/>
</dbReference>
<dbReference type="PROSITE" id="PS00893">
    <property type="entry name" value="NUDIX_BOX"/>
    <property type="match status" value="1"/>
</dbReference>
<dbReference type="InterPro" id="IPR000086">
    <property type="entry name" value="NUDIX_hydrolase_dom"/>
</dbReference>
<dbReference type="PANTHER" id="PTHR11839:SF18">
    <property type="entry name" value="NUDIX HYDROLASE DOMAIN-CONTAINING PROTEIN"/>
    <property type="match status" value="1"/>
</dbReference>
<dbReference type="PROSITE" id="PS51462">
    <property type="entry name" value="NUDIX"/>
    <property type="match status" value="1"/>
</dbReference>
<protein>
    <submittedName>
        <fullName evidence="5">NUDIX hydrolase</fullName>
    </submittedName>
</protein>
<evidence type="ECO:0000256" key="1">
    <source>
        <dbReference type="ARBA" id="ARBA00001946"/>
    </source>
</evidence>
<dbReference type="Pfam" id="PF00293">
    <property type="entry name" value="NUDIX"/>
    <property type="match status" value="1"/>
</dbReference>